<evidence type="ECO:0000313" key="2">
    <source>
        <dbReference type="Proteomes" id="UP000274315"/>
    </source>
</evidence>
<name>A0A3M5WQZ7_PSEAP</name>
<evidence type="ECO:0000313" key="1">
    <source>
        <dbReference type="EMBL" id="RMU73029.1"/>
    </source>
</evidence>
<gene>
    <name evidence="1" type="ORF">ALP24_04220</name>
</gene>
<dbReference type="AlphaFoldDB" id="A0A3M5WQZ7"/>
<comment type="caution">
    <text evidence="1">The sequence shown here is derived from an EMBL/GenBank/DDBJ whole genome shotgun (WGS) entry which is preliminary data.</text>
</comment>
<dbReference type="Proteomes" id="UP000274315">
    <property type="component" value="Unassembled WGS sequence"/>
</dbReference>
<reference evidence="1 2" key="1">
    <citation type="submission" date="2018-08" db="EMBL/GenBank/DDBJ databases">
        <title>Recombination of ecologically and evolutionarily significant loci maintains genetic cohesion in the Pseudomonas syringae species complex.</title>
        <authorList>
            <person name="Dillon M."/>
            <person name="Thakur S."/>
            <person name="Almeida R.N.D."/>
            <person name="Weir B.S."/>
            <person name="Guttman D.S."/>
        </authorList>
    </citation>
    <scope>NUCLEOTIDE SEQUENCE [LARGE SCALE GENOMIC DNA]</scope>
    <source>
        <strain evidence="1 2">ICMP 11935</strain>
    </source>
</reference>
<dbReference type="EMBL" id="RBUF01000375">
    <property type="protein sequence ID" value="RMU73029.1"/>
    <property type="molecule type" value="Genomic_DNA"/>
</dbReference>
<sequence length="64" mass="7467">MERPSRFGTQRSSFYRPDTLKQCPQLIEPGKERVYIMFRRDTDPVQGLCDSKVESTLDSVDLRS</sequence>
<protein>
    <submittedName>
        <fullName evidence="1">Uncharacterized protein</fullName>
    </submittedName>
</protein>
<organism evidence="1 2">
    <name type="scientific">Pseudomonas syringae pv. aptata</name>
    <dbReference type="NCBI Taxonomy" id="83167"/>
    <lineage>
        <taxon>Bacteria</taxon>
        <taxon>Pseudomonadati</taxon>
        <taxon>Pseudomonadota</taxon>
        <taxon>Gammaproteobacteria</taxon>
        <taxon>Pseudomonadales</taxon>
        <taxon>Pseudomonadaceae</taxon>
        <taxon>Pseudomonas</taxon>
        <taxon>Pseudomonas syringae</taxon>
    </lineage>
</organism>
<accession>A0A3M5WQZ7</accession>
<proteinExistence type="predicted"/>